<accession>A0A1W6LP52</accession>
<dbReference type="AlphaFoldDB" id="A0A1W6LP52"/>
<keyword evidence="1" id="KW-0472">Membrane</keyword>
<dbReference type="OrthoDB" id="9977282at2"/>
<dbReference type="RefSeq" id="WP_085756173.1">
    <property type="nucleotide sequence ID" value="NZ_CP021023.1"/>
</dbReference>
<gene>
    <name evidence="2" type="ORF">STSP1_01948</name>
</gene>
<evidence type="ECO:0000313" key="2">
    <source>
        <dbReference type="EMBL" id="ARN57537.1"/>
    </source>
</evidence>
<name>A0A1W6LP52_9BACT</name>
<keyword evidence="3" id="KW-1185">Reference proteome</keyword>
<organism evidence="2 3">
    <name type="scientific">Sedimentisphaera salicampi</name>
    <dbReference type="NCBI Taxonomy" id="1941349"/>
    <lineage>
        <taxon>Bacteria</taxon>
        <taxon>Pseudomonadati</taxon>
        <taxon>Planctomycetota</taxon>
        <taxon>Phycisphaerae</taxon>
        <taxon>Sedimentisphaerales</taxon>
        <taxon>Sedimentisphaeraceae</taxon>
        <taxon>Sedimentisphaera</taxon>
    </lineage>
</organism>
<keyword evidence="1" id="KW-0812">Transmembrane</keyword>
<dbReference type="STRING" id="1941349.STSP1_01948"/>
<dbReference type="EMBL" id="CP021023">
    <property type="protein sequence ID" value="ARN57537.1"/>
    <property type="molecule type" value="Genomic_DNA"/>
</dbReference>
<dbReference type="KEGG" id="pbp:STSP1_01948"/>
<dbReference type="Proteomes" id="UP000193334">
    <property type="component" value="Chromosome"/>
</dbReference>
<evidence type="ECO:0000256" key="1">
    <source>
        <dbReference type="SAM" id="Phobius"/>
    </source>
</evidence>
<feature type="transmembrane region" description="Helical" evidence="1">
    <location>
        <begin position="74"/>
        <end position="92"/>
    </location>
</feature>
<proteinExistence type="predicted"/>
<evidence type="ECO:0000313" key="3">
    <source>
        <dbReference type="Proteomes" id="UP000193334"/>
    </source>
</evidence>
<keyword evidence="1" id="KW-1133">Transmembrane helix</keyword>
<reference evidence="3" key="1">
    <citation type="submission" date="2017-04" db="EMBL/GenBank/DDBJ databases">
        <title>Comparative genomics and description of representatives of a novel lineage of planctomycetes thriving in anoxic sediments.</title>
        <authorList>
            <person name="Spring S."/>
            <person name="Bunk B."/>
            <person name="Sproer C."/>
        </authorList>
    </citation>
    <scope>NUCLEOTIDE SEQUENCE [LARGE SCALE GENOMIC DNA]</scope>
    <source>
        <strain evidence="3">ST-PulAB-D4</strain>
    </source>
</reference>
<sequence length="164" mass="18487">MKIKLFSFMRTDESKNHRRRLTASQIDEIMHQSDIGISQNQKEEVYKKIEYKLNEIDSSQNAEPSRRALPKLKFASSIAAGILLLAGAFFIYSNTTPQKPAQANNAGKHLNFSTALPDISFTPETMYEREVENIEQDIKSGIDFLQGCMPKGVNQPNSKSDSET</sequence>
<protein>
    <submittedName>
        <fullName evidence="2">Uncharacterized protein</fullName>
    </submittedName>
</protein>